<dbReference type="Proteomes" id="UP000071392">
    <property type="component" value="Unassembled WGS sequence"/>
</dbReference>
<keyword evidence="1" id="KW-0732">Signal</keyword>
<evidence type="ECO:0000313" key="3">
    <source>
        <dbReference type="Proteomes" id="UP000071392"/>
    </source>
</evidence>
<name>A0A139SRC1_9BACT</name>
<evidence type="ECO:0008006" key="4">
    <source>
        <dbReference type="Google" id="ProtNLM"/>
    </source>
</evidence>
<feature type="signal peptide" evidence="1">
    <location>
        <begin position="1"/>
        <end position="23"/>
    </location>
</feature>
<comment type="caution">
    <text evidence="2">The sequence shown here is derived from an EMBL/GenBank/DDBJ whole genome shotgun (WGS) entry which is preliminary data.</text>
</comment>
<gene>
    <name evidence="2" type="ORF">AXK12_02265</name>
</gene>
<sequence length="703" mass="75790">MFRYSQWLPVLSFVLTLSGKSFAAEQAPQEAPAQPASSAPLAPSVVATHETRDTHFTALHGDLSFRVSPAGSATPDEPIRWNQLVYRDGQLVFGARESLGTILWETAIDLGNYAMRSLSLAAGRDANEVATLVMKRELIGHRGLQLVGDGRMDIATANPHFTGPLLIEGAELRLSEQGTLKKHPAVQVSAGGSFVIDNRDVQHVVNKRFNGGDLALSSGNFRFLTRNNAAALERIGTLTVGQGASKFEVSGGGPGKLGTTISIGKLSFAAPAAHLNFVASNGSDFSQNTTVKFLQKPELLHGVIPRTTVNGCDWATVDSHNQLRAYSGYETGSDKSWGPSVNAAPAGNLLVSADRSLASLKFEGEGLGGDDEDRNPLGRIVDLNNHTLTVTGAGIIATGDEFRHQLRGGTLTTTRDNYEIHVSGTGGLAIENTIITDGPNGPTGLIKTGDGELVFSSPKPPAPKVNDNSFTGDVYVNQGTLTLFRKRGSVHNIPGLNIYVGAGQGNARISVRGASEQINEKATVTLRGGPKGEAIFRLDRAQPPRGPRQTLQKLVIEGSGVIEFYSSYIGSGGETTDNTKSILYLGELEINGELIVRGWDKYNTHILIDSKEAPTEELISKIKFEGEYLNKIFVEKFYAKEKKKDYWEIKAEFEYIPPTYPPPPETPEPATTGALLATGALAFSMWHRHRRARKIRHEARCSA</sequence>
<dbReference type="EMBL" id="LSZP01000015">
    <property type="protein sequence ID" value="KXU37087.1"/>
    <property type="molecule type" value="Genomic_DNA"/>
</dbReference>
<evidence type="ECO:0000256" key="1">
    <source>
        <dbReference type="SAM" id="SignalP"/>
    </source>
</evidence>
<reference evidence="2 3" key="1">
    <citation type="submission" date="2016-02" db="EMBL/GenBank/DDBJ databases">
        <authorList>
            <person name="Wen L."/>
            <person name="He K."/>
            <person name="Yang H."/>
        </authorList>
    </citation>
    <scope>NUCLEOTIDE SEQUENCE [LARGE SCALE GENOMIC DNA]</scope>
    <source>
        <strain evidence="2 3">CV41</strain>
    </source>
</reference>
<proteinExistence type="predicted"/>
<feature type="chain" id="PRO_5007299420" description="PEP-CTERM protein-sorting domain-containing protein" evidence="1">
    <location>
        <begin position="24"/>
        <end position="703"/>
    </location>
</feature>
<accession>A0A139SRC1</accession>
<evidence type="ECO:0000313" key="2">
    <source>
        <dbReference type="EMBL" id="KXU37087.1"/>
    </source>
</evidence>
<dbReference type="AlphaFoldDB" id="A0A139SRC1"/>
<organism evidence="2 3">
    <name type="scientific">Cephaloticoccus capnophilus</name>
    <dbReference type="NCBI Taxonomy" id="1548208"/>
    <lineage>
        <taxon>Bacteria</taxon>
        <taxon>Pseudomonadati</taxon>
        <taxon>Verrucomicrobiota</taxon>
        <taxon>Opitutia</taxon>
        <taxon>Opitutales</taxon>
        <taxon>Opitutaceae</taxon>
        <taxon>Cephaloticoccus</taxon>
    </lineage>
</organism>
<protein>
    <recommendedName>
        <fullName evidence="4">PEP-CTERM protein-sorting domain-containing protein</fullName>
    </recommendedName>
</protein>
<keyword evidence="3" id="KW-1185">Reference proteome</keyword>